<evidence type="ECO:0000313" key="4">
    <source>
        <dbReference type="Proteomes" id="UP000554235"/>
    </source>
</evidence>
<dbReference type="PANTHER" id="PTHR43283:SF3">
    <property type="entry name" value="BETA-LACTAMASE FAMILY PROTEIN (AFU_ORTHOLOGUE AFUA_5G07500)"/>
    <property type="match status" value="1"/>
</dbReference>
<comment type="caution">
    <text evidence="3">The sequence shown here is derived from an EMBL/GenBank/DDBJ whole genome shotgun (WGS) entry which is preliminary data.</text>
</comment>
<organism evidence="3 4">
    <name type="scientific">Fusarium albosuccineum</name>
    <dbReference type="NCBI Taxonomy" id="1237068"/>
    <lineage>
        <taxon>Eukaryota</taxon>
        <taxon>Fungi</taxon>
        <taxon>Dikarya</taxon>
        <taxon>Ascomycota</taxon>
        <taxon>Pezizomycotina</taxon>
        <taxon>Sordariomycetes</taxon>
        <taxon>Hypocreomycetidae</taxon>
        <taxon>Hypocreales</taxon>
        <taxon>Nectriaceae</taxon>
        <taxon>Fusarium</taxon>
        <taxon>Fusarium decemcellulare species complex</taxon>
    </lineage>
</organism>
<dbReference type="InterPro" id="IPR036864">
    <property type="entry name" value="Zn2-C6_fun-type_DNA-bd_sf"/>
</dbReference>
<dbReference type="EMBL" id="JAADYS010000429">
    <property type="protein sequence ID" value="KAF4469808.1"/>
    <property type="molecule type" value="Genomic_DNA"/>
</dbReference>
<dbReference type="InterPro" id="IPR050789">
    <property type="entry name" value="Diverse_Enzym_Activities"/>
</dbReference>
<protein>
    <submittedName>
        <fullName evidence="3">Regulatory alcR</fullName>
    </submittedName>
</protein>
<dbReference type="Pfam" id="PF00144">
    <property type="entry name" value="Beta-lactamase"/>
    <property type="match status" value="1"/>
</dbReference>
<feature type="compositionally biased region" description="Low complexity" evidence="1">
    <location>
        <begin position="740"/>
        <end position="760"/>
    </location>
</feature>
<dbReference type="GO" id="GO:0000981">
    <property type="term" value="F:DNA-binding transcription factor activity, RNA polymerase II-specific"/>
    <property type="evidence" value="ECO:0007669"/>
    <property type="project" value="InterPro"/>
</dbReference>
<dbReference type="PANTHER" id="PTHR43283">
    <property type="entry name" value="BETA-LACTAMASE-RELATED"/>
    <property type="match status" value="1"/>
</dbReference>
<dbReference type="InterPro" id="IPR012338">
    <property type="entry name" value="Beta-lactam/transpept-like"/>
</dbReference>
<name>A0A8H4LKG9_9HYPO</name>
<feature type="compositionally biased region" description="Polar residues" evidence="1">
    <location>
        <begin position="775"/>
        <end position="789"/>
    </location>
</feature>
<evidence type="ECO:0000256" key="1">
    <source>
        <dbReference type="SAM" id="MobiDB-lite"/>
    </source>
</evidence>
<accession>A0A8H4LKG9</accession>
<dbReference type="OrthoDB" id="5958943at2759"/>
<evidence type="ECO:0000313" key="3">
    <source>
        <dbReference type="EMBL" id="KAF4469808.1"/>
    </source>
</evidence>
<dbReference type="Gene3D" id="4.10.240.10">
    <property type="entry name" value="Zn(2)-C6 fungal-type DNA-binding domain"/>
    <property type="match status" value="1"/>
</dbReference>
<dbReference type="Proteomes" id="UP000554235">
    <property type="component" value="Unassembled WGS sequence"/>
</dbReference>
<evidence type="ECO:0000259" key="2">
    <source>
        <dbReference type="Pfam" id="PF00144"/>
    </source>
</evidence>
<proteinExistence type="predicted"/>
<feature type="domain" description="Beta-lactamase-related" evidence="2">
    <location>
        <begin position="133"/>
        <end position="503"/>
    </location>
</feature>
<feature type="region of interest" description="Disordered" evidence="1">
    <location>
        <begin position="734"/>
        <end position="789"/>
    </location>
</feature>
<dbReference type="Gene3D" id="3.40.710.10">
    <property type="entry name" value="DD-peptidase/beta-lactamase superfamily"/>
    <property type="match status" value="1"/>
</dbReference>
<dbReference type="GO" id="GO:0008270">
    <property type="term" value="F:zinc ion binding"/>
    <property type="evidence" value="ECO:0007669"/>
    <property type="project" value="InterPro"/>
</dbReference>
<gene>
    <name evidence="3" type="ORF">FALBO_3248</name>
</gene>
<reference evidence="3 4" key="1">
    <citation type="submission" date="2020-01" db="EMBL/GenBank/DDBJ databases">
        <title>Identification and distribution of gene clusters putatively required for synthesis of sphingolipid metabolism inhibitors in phylogenetically diverse species of the filamentous fungus Fusarium.</title>
        <authorList>
            <person name="Kim H.-S."/>
            <person name="Busman M."/>
            <person name="Brown D.W."/>
            <person name="Divon H."/>
            <person name="Uhlig S."/>
            <person name="Proctor R.H."/>
        </authorList>
    </citation>
    <scope>NUCLEOTIDE SEQUENCE [LARGE SCALE GENOMIC DNA]</scope>
    <source>
        <strain evidence="3 4">NRRL 20459</strain>
    </source>
</reference>
<sequence>MAHGRTIPRILRARVRAPEFLPSSPDLGLWGSLDERSAERRGASRKRRRVLKKPLSYETRMSCVVVRAPPAAGRAPHRAASLEGKDRHLRALKDLGRAGARTLSREQDAKMPLDPKVVSKLRDIVDGACADQKAGIPGTTVVVVGKDGEELFAHSAGKRGVGSEDPMTLDNIFWIASCTKMLTGVACMQLVEQGALKLDDGEWLENLIPELKDLKVLREDGTWENKKRAITLRMLLSHTAGFGYTFFNERLRDWTFPVGGDEFSGRFDDIKFPLLFQPGEGWEYGVGIDWAGVALQRVSGLTLNEYLTKHVFQPLGIKAMSMIPDRGMRSRLAYMNARDPDGKLRPRDHLLRLPLVVNPDDKAETASVFNSGGAGMFAKPQDYCKVLAVLLNDGTCPRTGAKMLRKETVDEMFRNQIEKFPNASRQFIPASKPDLTNPIPELYPVSGNPPQGWGLTFMLSNGGGTGRSTRTGHWAGLPNLWWWCDPEHGVAGIVCTQILPFADAQVLGLWAAVEAEVYKAILSKRACDAEPLQLPDRDYLSSTTIVLGERPGVNVADISASGQDTKPCSYCTKTKKQCTMKWAWSQVQITAALAAAEETRLECMIPAKPARSDKGLEPRARAATADNASFSSLSACEPEIPQQEPQQQELFIQESVFPTLDLSAPFPDNSLDVLPFGTMPPDTGLPSAGFEASSFEDMTGPTGYLSETLGPDFSACSESIDSQAAPEVQFNDCFSTASQPRRPSATSYRSASRSGSSHNGSENDWARPKRRRTSRGWNGHQNGHQASSLSPFSVDQTMMARSNNQFISSNLLQIYHDVLEHNLSCWLTEVTCPYRAPGYNAANAAGSPALTEWGSSWSNRIYRRTVKLDTVAQSTKLIQLSRNDDHAASKALHLAIMAFATQWAQGSRRQKERYPALVDIVEDERPEDFLDEISEEFDRNIQRHFWEQAQRALQDVADVESYRVACAELIFGLTQKPWAPDDDTRFSSNDLDFLIRQENKFDPSSLVEELGDVINRDGPPVYMERAARKMHALKFQFDSTRRGLGGPKAGKKGNETLALMSPEDRSTVGLLYWLAVMFDTVSSSMSERPVVVADADSQHDDALDGLETPENGRWNVPLFIQDSLDQPYRIVHWPCSYEAAAEAVTKSAPVKVLLYRHVSYLQNILRRGGRGEKVEEIIRNTTSVYRYWNMTHGAFFKELLHDYASVPGRLQSWFVCISAHWHLAALMLADLIEYVDENELGVTTATHSRLSSKMATRIREASARELSDLARVSTPDEELGNTMIAPQLSHFHHAVNEATILTEPWTIILIRAFSKAAVLLISEANDFLEFGLTTRGNNGGHDFQESLCRAEECVKGLWLLGKKSDMARKVADTLSSAMNKLRV</sequence>
<feature type="region of interest" description="Disordered" evidence="1">
    <location>
        <begin position="684"/>
        <end position="706"/>
    </location>
</feature>
<keyword evidence="4" id="KW-1185">Reference proteome</keyword>
<dbReference type="SUPFAM" id="SSF56601">
    <property type="entry name" value="beta-lactamase/transpeptidase-like"/>
    <property type="match status" value="1"/>
</dbReference>
<dbReference type="InterPro" id="IPR001466">
    <property type="entry name" value="Beta-lactam-related"/>
</dbReference>